<keyword evidence="1 2" id="KW-0560">Oxidoreductase</keyword>
<proteinExistence type="inferred from homology"/>
<dbReference type="EMBL" id="JAKKPZ010000048">
    <property type="protein sequence ID" value="KAI1706364.1"/>
    <property type="molecule type" value="Genomic_DNA"/>
</dbReference>
<dbReference type="InterPro" id="IPR036291">
    <property type="entry name" value="NAD(P)-bd_dom_sf"/>
</dbReference>
<dbReference type="GO" id="GO:0016616">
    <property type="term" value="F:oxidoreductase activity, acting on the CH-OH group of donors, NAD or NADP as acceptor"/>
    <property type="evidence" value="ECO:0007669"/>
    <property type="project" value="InterPro"/>
</dbReference>
<evidence type="ECO:0000313" key="5">
    <source>
        <dbReference type="Proteomes" id="UP001201812"/>
    </source>
</evidence>
<dbReference type="InterPro" id="IPR050425">
    <property type="entry name" value="NAD(P)_dehydrat-like"/>
</dbReference>
<dbReference type="GO" id="GO:0006694">
    <property type="term" value="P:steroid biosynthetic process"/>
    <property type="evidence" value="ECO:0007669"/>
    <property type="project" value="InterPro"/>
</dbReference>
<comment type="similarity">
    <text evidence="2">Belongs to the 3-beta-HSD family.</text>
</comment>
<dbReference type="PANTHER" id="PTHR10366:SF564">
    <property type="entry name" value="STEROL-4-ALPHA-CARBOXYLATE 3-DEHYDROGENASE, DECARBOXYLATING"/>
    <property type="match status" value="1"/>
</dbReference>
<keyword evidence="5" id="KW-1185">Reference proteome</keyword>
<reference evidence="4" key="1">
    <citation type="submission" date="2022-01" db="EMBL/GenBank/DDBJ databases">
        <title>Genome Sequence Resource for Two Populations of Ditylenchus destructor, the Migratory Endoparasitic Phytonematode.</title>
        <authorList>
            <person name="Zhang H."/>
            <person name="Lin R."/>
            <person name="Xie B."/>
        </authorList>
    </citation>
    <scope>NUCLEOTIDE SEQUENCE</scope>
    <source>
        <strain evidence="4">BazhouSP</strain>
    </source>
</reference>
<dbReference type="AlphaFoldDB" id="A0AAD4MXD2"/>
<gene>
    <name evidence="4" type="ORF">DdX_13023</name>
</gene>
<accession>A0AAD4MXD2</accession>
<evidence type="ECO:0000259" key="3">
    <source>
        <dbReference type="Pfam" id="PF01073"/>
    </source>
</evidence>
<protein>
    <submittedName>
        <fullName evidence="4">3-beta hydroxysteroid dehydrogenase/isomerase family domain-containing protein</fullName>
    </submittedName>
</protein>
<evidence type="ECO:0000256" key="1">
    <source>
        <dbReference type="ARBA" id="ARBA00023002"/>
    </source>
</evidence>
<evidence type="ECO:0000256" key="2">
    <source>
        <dbReference type="RuleBase" id="RU004475"/>
    </source>
</evidence>
<organism evidence="4 5">
    <name type="scientific">Ditylenchus destructor</name>
    <dbReference type="NCBI Taxonomy" id="166010"/>
    <lineage>
        <taxon>Eukaryota</taxon>
        <taxon>Metazoa</taxon>
        <taxon>Ecdysozoa</taxon>
        <taxon>Nematoda</taxon>
        <taxon>Chromadorea</taxon>
        <taxon>Rhabditida</taxon>
        <taxon>Tylenchina</taxon>
        <taxon>Tylenchomorpha</taxon>
        <taxon>Sphaerularioidea</taxon>
        <taxon>Anguinidae</taxon>
        <taxon>Anguininae</taxon>
        <taxon>Ditylenchus</taxon>
    </lineage>
</organism>
<dbReference type="Pfam" id="PF01073">
    <property type="entry name" value="3Beta_HSD"/>
    <property type="match status" value="1"/>
</dbReference>
<dbReference type="Gene3D" id="3.40.50.720">
    <property type="entry name" value="NAD(P)-binding Rossmann-like Domain"/>
    <property type="match status" value="1"/>
</dbReference>
<evidence type="ECO:0000313" key="4">
    <source>
        <dbReference type="EMBL" id="KAI1706364.1"/>
    </source>
</evidence>
<dbReference type="CDD" id="cd05227">
    <property type="entry name" value="AR_SDR_e"/>
    <property type="match status" value="1"/>
</dbReference>
<dbReference type="Proteomes" id="UP001201812">
    <property type="component" value="Unassembled WGS sequence"/>
</dbReference>
<feature type="domain" description="3-beta hydroxysteroid dehydrogenase/isomerase" evidence="3">
    <location>
        <begin position="13"/>
        <end position="262"/>
    </location>
</feature>
<dbReference type="SUPFAM" id="SSF51735">
    <property type="entry name" value="NAD(P)-binding Rossmann-fold domains"/>
    <property type="match status" value="1"/>
</dbReference>
<dbReference type="InterPro" id="IPR002225">
    <property type="entry name" value="3Beta_OHSteriod_DH/Estase"/>
</dbReference>
<name>A0AAD4MXD2_9BILA</name>
<comment type="caution">
    <text evidence="4">The sequence shown here is derived from an EMBL/GenBank/DDBJ whole genome shotgun (WGS) entry which is preliminary data.</text>
</comment>
<dbReference type="FunFam" id="3.40.50.720:FF:000336">
    <property type="entry name" value="Aldehyde reductase"/>
    <property type="match status" value="1"/>
</dbReference>
<dbReference type="PANTHER" id="PTHR10366">
    <property type="entry name" value="NAD DEPENDENT EPIMERASE/DEHYDRATASE"/>
    <property type="match status" value="1"/>
</dbReference>
<sequence>MEACQLNCKIRVLVTGASGYLAAHCVQQLLSLGYTVRGTVRNLANKTKVQPLLDLEKHTNSPSGKLELVEADLNKADSWISAVDGCHYVLHVASPFPIVADESVVNTAIEGTLNVLRACAASTTVKKVILTSSCAAINEGHEDENRVFTENDWSVVDNKKVLPYARSKTEAERAAWEFVSNLKEGNKFALTCLNPTFIVGPILIDTQGTSITVIRRFMNNEMPATPPLNLALVDVRDVAKAHILAMGNAESDGQRILITSQPSFWFLDISKILAREFRSQGYWLPRFQVPYAVVWLYSFFDSETKQVLDRLNRRIRFDNNKAKTLLYMEYTNPEKSLVDMVYSMIDRGILPRKNGNKNLNTSDTIKEK</sequence>